<feature type="compositionally biased region" description="Acidic residues" evidence="1">
    <location>
        <begin position="888"/>
        <end position="926"/>
    </location>
</feature>
<dbReference type="AlphaFoldDB" id="A0A9W6BQV7"/>
<gene>
    <name evidence="3" type="primary">PLEST007340</name>
    <name evidence="3" type="ORF">PLESTB_001142400</name>
</gene>
<dbReference type="InterPro" id="IPR011050">
    <property type="entry name" value="Pectin_lyase_fold/virulence"/>
</dbReference>
<feature type="domain" description="Right handed beta helix" evidence="2">
    <location>
        <begin position="535"/>
        <end position="665"/>
    </location>
</feature>
<dbReference type="InterPro" id="IPR051187">
    <property type="entry name" value="Pre-mRNA_3'-end_processing_reg"/>
</dbReference>
<dbReference type="GO" id="GO:0005847">
    <property type="term" value="C:mRNA cleavage and polyadenylation specificity factor complex"/>
    <property type="evidence" value="ECO:0007669"/>
    <property type="project" value="TreeGrafter"/>
</dbReference>
<feature type="region of interest" description="Disordered" evidence="1">
    <location>
        <begin position="58"/>
        <end position="146"/>
    </location>
</feature>
<feature type="compositionally biased region" description="Low complexity" evidence="1">
    <location>
        <begin position="94"/>
        <end position="114"/>
    </location>
</feature>
<evidence type="ECO:0000313" key="4">
    <source>
        <dbReference type="Proteomes" id="UP001165080"/>
    </source>
</evidence>
<reference evidence="3 4" key="1">
    <citation type="journal article" date="2023" name="Commun. Biol.">
        <title>Reorganization of the ancestral sex-determining regions during the evolution of trioecy in Pleodorina starrii.</title>
        <authorList>
            <person name="Takahashi K."/>
            <person name="Suzuki S."/>
            <person name="Kawai-Toyooka H."/>
            <person name="Yamamoto K."/>
            <person name="Hamaji T."/>
            <person name="Ootsuki R."/>
            <person name="Yamaguchi H."/>
            <person name="Kawachi M."/>
            <person name="Higashiyama T."/>
            <person name="Nozaki H."/>
        </authorList>
    </citation>
    <scope>NUCLEOTIDE SEQUENCE [LARGE SCALE GENOMIC DNA]</scope>
    <source>
        <strain evidence="3 4">NIES-4479</strain>
    </source>
</reference>
<accession>A0A9W6BQV7</accession>
<dbReference type="InterPro" id="IPR039448">
    <property type="entry name" value="Beta_helix"/>
</dbReference>
<dbReference type="PANTHER" id="PTHR13484">
    <property type="entry name" value="FIP1-LIKE 1 PROTEIN"/>
    <property type="match status" value="1"/>
</dbReference>
<dbReference type="Pfam" id="PF13229">
    <property type="entry name" value="Beta_helix"/>
    <property type="match status" value="1"/>
</dbReference>
<comment type="caution">
    <text evidence="3">The sequence shown here is derived from an EMBL/GenBank/DDBJ whole genome shotgun (WGS) entry which is preliminary data.</text>
</comment>
<organism evidence="3 4">
    <name type="scientific">Pleodorina starrii</name>
    <dbReference type="NCBI Taxonomy" id="330485"/>
    <lineage>
        <taxon>Eukaryota</taxon>
        <taxon>Viridiplantae</taxon>
        <taxon>Chlorophyta</taxon>
        <taxon>core chlorophytes</taxon>
        <taxon>Chlorophyceae</taxon>
        <taxon>CS clade</taxon>
        <taxon>Chlamydomonadales</taxon>
        <taxon>Volvocaceae</taxon>
        <taxon>Pleodorina</taxon>
    </lineage>
</organism>
<dbReference type="SUPFAM" id="SSF51126">
    <property type="entry name" value="Pectin lyase-like"/>
    <property type="match status" value="1"/>
</dbReference>
<dbReference type="PANTHER" id="PTHR13484:SF0">
    <property type="entry name" value="PRE-MRNA 3'-END-PROCESSING FACTOR FIP1"/>
    <property type="match status" value="1"/>
</dbReference>
<name>A0A9W6BQV7_9CHLO</name>
<protein>
    <recommendedName>
        <fullName evidence="2">Right handed beta helix domain-containing protein</fullName>
    </recommendedName>
</protein>
<dbReference type="Gene3D" id="2.160.20.10">
    <property type="entry name" value="Single-stranded right-handed beta-helix, Pectin lyase-like"/>
    <property type="match status" value="1"/>
</dbReference>
<dbReference type="InterPro" id="IPR012334">
    <property type="entry name" value="Pectin_lyas_fold"/>
</dbReference>
<dbReference type="EMBL" id="BRXU01000016">
    <property type="protein sequence ID" value="GLC56756.1"/>
    <property type="molecule type" value="Genomic_DNA"/>
</dbReference>
<evidence type="ECO:0000259" key="2">
    <source>
        <dbReference type="Pfam" id="PF13229"/>
    </source>
</evidence>
<feature type="region of interest" description="Disordered" evidence="1">
    <location>
        <begin position="888"/>
        <end position="936"/>
    </location>
</feature>
<dbReference type="Proteomes" id="UP001165080">
    <property type="component" value="Unassembled WGS sequence"/>
</dbReference>
<evidence type="ECO:0000313" key="3">
    <source>
        <dbReference type="EMBL" id="GLC56756.1"/>
    </source>
</evidence>
<keyword evidence="4" id="KW-1185">Reference proteome</keyword>
<proteinExistence type="predicted"/>
<evidence type="ECO:0000256" key="1">
    <source>
        <dbReference type="SAM" id="MobiDB-lite"/>
    </source>
</evidence>
<sequence length="1047" mass="104919">MHRPGQRRQRLLLRRRGLRTDGGAGLHHGAEPWCGRLPRQGRWGDGGTAAATAAITAATASGPGPGSGRDVQGHMGPGLQNNTQHRKEPLGSVAAGTAGTAAGGAAPPTRPTTRLPSNPDAESPGSAGDVAPGAPSEAPRHAAAQQRKCFPPAAIDGSDRPAKRMSPGLEAAAVPGGSVPGLAEEVGPGGPPPEPGLLPRNLMAAVELGPSPRPGLPVMPMVADAPQATAATEADMQPAAVAAAAGMQPAAMAAEADMQPAAAVTEAGMHPAAVAAEADVQPAVVVKAEANRHPTLVPPLPDASEASRAMLVTAAPQVAAVNDPLPMAPGGGASAAPAAPALPTTQAAPAGGAVNAPVALAAVVATTSHLQQASPDQGTNVTFVSTWAQLEEALARLTAAGEATGAAPVPWVIDLQGKLLEPPPPPSDPRGRGTSRRCIITTRGLVLRNGELRLPAGWQLVVSAPEVQLRQLRVSGPGCEFEGKKDTEVLLVVTGKHNSVQLEECHVRVQPLSTAADTVGRTGETHGAVHPAPPHRIGVVVAGGASAHLEDCTIVNASFTGLMSRGKGSRVTATRCRVHGCQMSGFAAVTGGRMGPLVSCGAVDNGRYGFVAEDPGSSLEVGPGCLARHNGTGYIAAYGGVVDIAAACRAVNNRRFGFLAFKAGSKLVAGEGCSAMGGRAGFVAEDGGELTAGRRCIARKQADYGFYAKGVGSQLHAGEACRVDGGQGVEEDGFAAVNGGFLEAAAGCSAADCGHAGFVASHLRSRLVAGPGCVAERSGGDTRGRLGFLAELAGVLEAREGCIARRIKGEGFRADGATLLLGPNCLAEDNGSAGFLVTGGGRLEAGLGCRGVRNEGEGFCAMGGHLRLGEGCVAENNKLDGFTACQDAGEEDSEASGEDDSEDASEDTVEDDSEDTVEDDSEDDSEASGTGGRGCSPGVLDASEGKCIARANGGSGFCCEDTGCVLTVGPGCIAEQNRGAAGFHVKGGGEMEVREGCTASRNTGWGLLAEGANSVLRLGPGYGEAGALGGNAEGTCIVRDGAVLIDG</sequence>